<reference evidence="2 3" key="1">
    <citation type="submission" date="2023-08" db="EMBL/GenBank/DDBJ databases">
        <title>Black Yeasts Isolated from many extreme environments.</title>
        <authorList>
            <person name="Coleine C."/>
            <person name="Stajich J.E."/>
            <person name="Selbmann L."/>
        </authorList>
    </citation>
    <scope>NUCLEOTIDE SEQUENCE [LARGE SCALE GENOMIC DNA]</scope>
    <source>
        <strain evidence="2 3">CCFEE 536</strain>
    </source>
</reference>
<feature type="transmembrane region" description="Helical" evidence="1">
    <location>
        <begin position="12"/>
        <end position="34"/>
    </location>
</feature>
<name>A0ABR0LLE9_9PEZI</name>
<evidence type="ECO:0000313" key="2">
    <source>
        <dbReference type="EMBL" id="KAK5187176.1"/>
    </source>
</evidence>
<gene>
    <name evidence="2" type="ORF">LTR16_009546</name>
</gene>
<feature type="transmembrane region" description="Helical" evidence="1">
    <location>
        <begin position="108"/>
        <end position="132"/>
    </location>
</feature>
<dbReference type="InterPro" id="IPR013862">
    <property type="entry name" value="Kei1"/>
</dbReference>
<comment type="caution">
    <text evidence="2">The sequence shown here is derived from an EMBL/GenBank/DDBJ whole genome shotgun (WGS) entry which is preliminary data.</text>
</comment>
<organism evidence="2 3">
    <name type="scientific">Cryomyces antarcticus</name>
    <dbReference type="NCBI Taxonomy" id="329879"/>
    <lineage>
        <taxon>Eukaryota</taxon>
        <taxon>Fungi</taxon>
        <taxon>Dikarya</taxon>
        <taxon>Ascomycota</taxon>
        <taxon>Pezizomycotina</taxon>
        <taxon>Dothideomycetes</taxon>
        <taxon>Dothideomycetes incertae sedis</taxon>
        <taxon>Cryomyces</taxon>
    </lineage>
</organism>
<keyword evidence="3" id="KW-1185">Reference proteome</keyword>
<dbReference type="Proteomes" id="UP001357485">
    <property type="component" value="Unassembled WGS sequence"/>
</dbReference>
<keyword evidence="1" id="KW-0472">Membrane</keyword>
<feature type="non-terminal residue" evidence="2">
    <location>
        <position position="1"/>
    </location>
</feature>
<dbReference type="PANTHER" id="PTHR28077">
    <property type="entry name" value="INOSITOL PHOSPHORYLCERAMIDE SYNTHASE REGULATORY SUBUNIT KEI1"/>
    <property type="match status" value="1"/>
</dbReference>
<keyword evidence="1" id="KW-0812">Transmembrane</keyword>
<feature type="non-terminal residue" evidence="2">
    <location>
        <position position="223"/>
    </location>
</feature>
<dbReference type="Pfam" id="PF08552">
    <property type="entry name" value="Kei1"/>
    <property type="match status" value="1"/>
</dbReference>
<keyword evidence="1" id="KW-1133">Transmembrane helix</keyword>
<sequence>CLALAWFYIFDSFINAAYTALFGLSWFAVLAAHVSDSDAPASDLVPGGSTIDDTAGFTSPKYNVSRVDVIATPAAGVTTGQDAVAFGTPASAAASSMLGSAVFQSGSIASISIISALWAVRLYFVLTVLAYARGVLRQHILATGSAFQPLHTGSDSAKLAENPFRHGRVEGAGWQGRLGRAMVAVGRGYWFGKDDGDEWARGVGGKFGGGDGRKLDGTAQRTG</sequence>
<dbReference type="PANTHER" id="PTHR28077:SF1">
    <property type="entry name" value="INOSITOL PHOSPHORYLCERAMIDE SYNTHASE REGULATORY SUBUNIT KEI1"/>
    <property type="match status" value="1"/>
</dbReference>
<accession>A0ABR0LLE9</accession>
<proteinExistence type="predicted"/>
<evidence type="ECO:0000313" key="3">
    <source>
        <dbReference type="Proteomes" id="UP001357485"/>
    </source>
</evidence>
<protein>
    <submittedName>
        <fullName evidence="2">Uncharacterized protein</fullName>
    </submittedName>
</protein>
<dbReference type="EMBL" id="JAVRRA010018926">
    <property type="protein sequence ID" value="KAK5187176.1"/>
    <property type="molecule type" value="Genomic_DNA"/>
</dbReference>
<evidence type="ECO:0000256" key="1">
    <source>
        <dbReference type="SAM" id="Phobius"/>
    </source>
</evidence>